<dbReference type="AlphaFoldDB" id="A0A5A5TFC3"/>
<evidence type="ECO:0000313" key="2">
    <source>
        <dbReference type="EMBL" id="GCF09915.1"/>
    </source>
</evidence>
<evidence type="ECO:0000256" key="1">
    <source>
        <dbReference type="SAM" id="SignalP"/>
    </source>
</evidence>
<keyword evidence="3" id="KW-1185">Reference proteome</keyword>
<comment type="caution">
    <text evidence="2">The sequence shown here is derived from an EMBL/GenBank/DDBJ whole genome shotgun (WGS) entry which is preliminary data.</text>
</comment>
<dbReference type="SUPFAM" id="SSF63829">
    <property type="entry name" value="Calcium-dependent phosphotriesterase"/>
    <property type="match status" value="1"/>
</dbReference>
<dbReference type="RefSeq" id="WP_149402824.1">
    <property type="nucleotide sequence ID" value="NZ_BIXY01000054.1"/>
</dbReference>
<accession>A0A5A5TFC3</accession>
<keyword evidence="1" id="KW-0732">Signal</keyword>
<dbReference type="EMBL" id="BIXY01000054">
    <property type="protein sequence ID" value="GCF09915.1"/>
    <property type="molecule type" value="Genomic_DNA"/>
</dbReference>
<organism evidence="2 3">
    <name type="scientific">Dictyobacter arantiisoli</name>
    <dbReference type="NCBI Taxonomy" id="2014874"/>
    <lineage>
        <taxon>Bacteria</taxon>
        <taxon>Bacillati</taxon>
        <taxon>Chloroflexota</taxon>
        <taxon>Ktedonobacteria</taxon>
        <taxon>Ktedonobacterales</taxon>
        <taxon>Dictyobacteraceae</taxon>
        <taxon>Dictyobacter</taxon>
    </lineage>
</organism>
<sequence length="385" mass="42195">MMHSLTLGRLKYTFLFAMSMLFSGLLPLSALAVSSAHTHVGQAVMTFSHATSLLDKPRVVHITSTSHQLKSSTQTGRENKKTALTPIFTQYEIPTQYSESTGIDAGVDKAIWFSEVDGARIGRVTDTGVFTEFVLPAHSDARRLVALNNGTIWFTDLTNGKVEELVPFLKLLFIYNLPDGAKPFGITASPEETIWVTDYAHNALDRLKFNTNVLTTYPIPTPNAQPLDLIAGSDSTVWFTELYGNKIGHIAANGDITEFAVPTLNSKPTGLTMGSDGNLWFVEQAGNKIGRFNIVSRLFKEIPIPTPSSRSLFIVALREAQGPVRAAFTEYEGNKIGIVNDDESISEFTVPTADAGPYAITATSSGDLWFLEAHYRANHVTRLTF</sequence>
<name>A0A5A5TFC3_9CHLR</name>
<gene>
    <name evidence="2" type="ORF">KDI_34790</name>
</gene>
<evidence type="ECO:0008006" key="4">
    <source>
        <dbReference type="Google" id="ProtNLM"/>
    </source>
</evidence>
<dbReference type="PANTHER" id="PTHR40274:SF3">
    <property type="entry name" value="VIRGINIAMYCIN B LYASE"/>
    <property type="match status" value="1"/>
</dbReference>
<feature type="signal peptide" evidence="1">
    <location>
        <begin position="1"/>
        <end position="32"/>
    </location>
</feature>
<protein>
    <recommendedName>
        <fullName evidence="4">Virginiamycin B lyase</fullName>
    </recommendedName>
</protein>
<dbReference type="PANTHER" id="PTHR40274">
    <property type="entry name" value="VIRGINIAMYCIN B LYASE"/>
    <property type="match status" value="1"/>
</dbReference>
<evidence type="ECO:0000313" key="3">
    <source>
        <dbReference type="Proteomes" id="UP000322530"/>
    </source>
</evidence>
<reference evidence="2 3" key="1">
    <citation type="submission" date="2019-01" db="EMBL/GenBank/DDBJ databases">
        <title>Draft genome sequence of Dictyobacter sp. Uno17.</title>
        <authorList>
            <person name="Wang C.M."/>
            <person name="Zheng Y."/>
            <person name="Sakai Y."/>
            <person name="Abe K."/>
            <person name="Yokota A."/>
            <person name="Yabe S."/>
        </authorList>
    </citation>
    <scope>NUCLEOTIDE SEQUENCE [LARGE SCALE GENOMIC DNA]</scope>
    <source>
        <strain evidence="2 3">Uno17</strain>
    </source>
</reference>
<proteinExistence type="predicted"/>
<dbReference type="Pfam" id="PF24684">
    <property type="entry name" value="Vgb_lyase"/>
    <property type="match status" value="1"/>
</dbReference>
<dbReference type="Gene3D" id="2.130.10.10">
    <property type="entry name" value="YVTN repeat-like/Quinoprotein amine dehydrogenase"/>
    <property type="match status" value="2"/>
</dbReference>
<dbReference type="Proteomes" id="UP000322530">
    <property type="component" value="Unassembled WGS sequence"/>
</dbReference>
<dbReference type="InterPro" id="IPR015943">
    <property type="entry name" value="WD40/YVTN_repeat-like_dom_sf"/>
</dbReference>
<dbReference type="OrthoDB" id="147661at2"/>
<feature type="chain" id="PRO_5022751654" description="Virginiamycin B lyase" evidence="1">
    <location>
        <begin position="33"/>
        <end position="385"/>
    </location>
</feature>
<dbReference type="InterPro" id="IPR051344">
    <property type="entry name" value="Vgb"/>
</dbReference>